<feature type="transmembrane region" description="Helical" evidence="13">
    <location>
        <begin position="51"/>
        <end position="71"/>
    </location>
</feature>
<dbReference type="GO" id="GO:0006915">
    <property type="term" value="P:apoptotic process"/>
    <property type="evidence" value="ECO:0007669"/>
    <property type="project" value="UniProtKB-KW"/>
</dbReference>
<comment type="similarity">
    <text evidence="3">Belongs to the FAD-dependent oxidoreductase family.</text>
</comment>
<evidence type="ECO:0000256" key="9">
    <source>
        <dbReference type="ARBA" id="ARBA00023027"/>
    </source>
</evidence>
<reference evidence="16" key="1">
    <citation type="submission" date="2022-11" db="UniProtKB">
        <authorList>
            <consortium name="EnsemblMetazoa"/>
        </authorList>
    </citation>
    <scope>IDENTIFICATION</scope>
</reference>
<evidence type="ECO:0000259" key="14">
    <source>
        <dbReference type="Pfam" id="PF07992"/>
    </source>
</evidence>
<dbReference type="OMA" id="RSIFFEH"/>
<keyword evidence="5" id="KW-0053">Apoptosis</keyword>
<keyword evidence="8" id="KW-0560">Oxidoreductase</keyword>
<evidence type="ECO:0008006" key="18">
    <source>
        <dbReference type="Google" id="ProtNLM"/>
    </source>
</evidence>
<keyword evidence="13" id="KW-0472">Membrane</keyword>
<keyword evidence="4" id="KW-0285">Flavoprotein</keyword>
<dbReference type="InterPro" id="IPR029324">
    <property type="entry name" value="AIF_C"/>
</dbReference>
<dbReference type="KEGG" id="epa:110241946"/>
<dbReference type="SUPFAM" id="SSF51905">
    <property type="entry name" value="FAD/NAD(P)-binding domain"/>
    <property type="match status" value="2"/>
</dbReference>
<dbReference type="InterPro" id="IPR036188">
    <property type="entry name" value="FAD/NAD-bd_sf"/>
</dbReference>
<evidence type="ECO:0000256" key="10">
    <source>
        <dbReference type="ARBA" id="ARBA00023128"/>
    </source>
</evidence>
<dbReference type="RefSeq" id="XP_020903528.2">
    <property type="nucleotide sequence ID" value="XM_021047869.2"/>
</dbReference>
<keyword evidence="13" id="KW-1133">Transmembrane helix</keyword>
<sequence length="721" mass="79710">MNFYQAPMTLARLARLSVRQGLLSRNSAQRIINRGLFYTQRKRPSTPEENLVMVTGLASAIAMIGLWIAVLPHLRNFLFQKFIFTCCVILRKESFKMSLVACSRFLRPSIARLRPVLRSSQLGRVKRFSSIHQKGGTEGQDNLFVILGLGVLGAATAVGAYSGLFTPKKPQQIHQIQTTEETNFENEAVVVEKTEEVEEGKVQEQTDAPPEAETSQATDEEPSTPSAPPLPEIPEKVTYVLIGGGTASFAAYRAIRKGDPKAQVLIIGEEEHPPYMRPPLSKEFWYGDDDVAVANLRFKQWNGKERSILFEPDSFYCSPQELPTKEEGGVAFLKNKKVVSVNPKDKKVILDDGKEIEYGKLLLATGGSPKSLPVFENATENIKSKVTLFRKITDFQSLDKITQTAKSIVVVGGGFLGSELACALGHKAKKNQMSVTQIYPEKGNMAKVLPKYLSSWTTNKVKNEGVHVVPESKISSVSMNGSQVELSLENGLKINADHVIVAVGLDANVDLAKSAGLEVDRNLGGFHVNSELEARSNIWVAGDAACFYDPNLGRRRVEHHDHAVVSGRLAGENMTGAGKPYWHQSMFWSDLGPEVGYEAIGLVDSSLPTVGVWAKATKQDTPKAVVEATGESIRSETEKTSEQKPKSKYVEVKLPKPEPEEKEEFGKGVVFYLQDKKVVGVVMWNVFNRMPIARKVIKEGRTWNDLNELAKLFNIHGKDDE</sequence>
<dbReference type="GO" id="GO:0005739">
    <property type="term" value="C:mitochondrion"/>
    <property type="evidence" value="ECO:0007669"/>
    <property type="project" value="UniProtKB-SubCell"/>
</dbReference>
<feature type="region of interest" description="Disordered" evidence="12">
    <location>
        <begin position="194"/>
        <end position="232"/>
    </location>
</feature>
<keyword evidence="13" id="KW-0812">Transmembrane</keyword>
<dbReference type="OrthoDB" id="6029at2759"/>
<dbReference type="EnsemblMetazoa" id="XM_021047869.2">
    <property type="protein sequence ID" value="XP_020903528.2"/>
    <property type="gene ID" value="LOC110241946"/>
</dbReference>
<keyword evidence="10" id="KW-0496">Mitochondrion</keyword>
<feature type="domain" description="Mitochondrial apoptosis-inducing factor C-terminal" evidence="15">
    <location>
        <begin position="570"/>
        <end position="699"/>
    </location>
</feature>
<feature type="compositionally biased region" description="Basic and acidic residues" evidence="12">
    <location>
        <begin position="194"/>
        <end position="204"/>
    </location>
</feature>
<dbReference type="Pfam" id="PF07992">
    <property type="entry name" value="Pyr_redox_2"/>
    <property type="match status" value="1"/>
</dbReference>
<accession>A0A913XF84</accession>
<dbReference type="PANTHER" id="PTHR43557">
    <property type="entry name" value="APOPTOSIS-INDUCING FACTOR 1"/>
    <property type="match status" value="1"/>
</dbReference>
<comment type="subcellular location">
    <subcellularLocation>
        <location evidence="2">Mitochondrion</location>
    </subcellularLocation>
</comment>
<dbReference type="GO" id="GO:0071949">
    <property type="term" value="F:FAD binding"/>
    <property type="evidence" value="ECO:0007669"/>
    <property type="project" value="TreeGrafter"/>
</dbReference>
<evidence type="ECO:0000256" key="3">
    <source>
        <dbReference type="ARBA" id="ARBA00006442"/>
    </source>
</evidence>
<comment type="cofactor">
    <cofactor evidence="1">
        <name>FAD</name>
        <dbReference type="ChEBI" id="CHEBI:57692"/>
    </cofactor>
</comment>
<evidence type="ECO:0000256" key="7">
    <source>
        <dbReference type="ARBA" id="ARBA00022946"/>
    </source>
</evidence>
<dbReference type="Gene3D" id="3.30.390.30">
    <property type="match status" value="1"/>
</dbReference>
<evidence type="ECO:0000313" key="17">
    <source>
        <dbReference type="Proteomes" id="UP000887567"/>
    </source>
</evidence>
<proteinExistence type="inferred from homology"/>
<dbReference type="GO" id="GO:0046983">
    <property type="term" value="F:protein dimerization activity"/>
    <property type="evidence" value="ECO:0007669"/>
    <property type="project" value="InterPro"/>
</dbReference>
<evidence type="ECO:0000256" key="8">
    <source>
        <dbReference type="ARBA" id="ARBA00023002"/>
    </source>
</evidence>
<evidence type="ECO:0000313" key="16">
    <source>
        <dbReference type="EnsemblMetazoa" id="XP_020903528.2"/>
    </source>
</evidence>
<evidence type="ECO:0000256" key="6">
    <source>
        <dbReference type="ARBA" id="ARBA00022827"/>
    </source>
</evidence>
<keyword evidence="6" id="KW-0274">FAD</keyword>
<evidence type="ECO:0000259" key="15">
    <source>
        <dbReference type="Pfam" id="PF14721"/>
    </source>
</evidence>
<dbReference type="GO" id="GO:0016174">
    <property type="term" value="F:NAD(P)H oxidase H2O2-forming activity"/>
    <property type="evidence" value="ECO:0007669"/>
    <property type="project" value="TreeGrafter"/>
</dbReference>
<dbReference type="GO" id="GO:0033108">
    <property type="term" value="P:mitochondrial respiratory chain complex assembly"/>
    <property type="evidence" value="ECO:0007669"/>
    <property type="project" value="TreeGrafter"/>
</dbReference>
<evidence type="ECO:0000256" key="5">
    <source>
        <dbReference type="ARBA" id="ARBA00022703"/>
    </source>
</evidence>
<dbReference type="Gene3D" id="3.50.50.60">
    <property type="entry name" value="FAD/NAD(P)-binding domain"/>
    <property type="match status" value="2"/>
</dbReference>
<dbReference type="PANTHER" id="PTHR43557:SF4">
    <property type="entry name" value="APOPTOSIS-INDUCING FACTOR 1, MITOCHONDRIAL"/>
    <property type="match status" value="1"/>
</dbReference>
<keyword evidence="7" id="KW-0809">Transit peptide</keyword>
<feature type="domain" description="FAD/NAD(P)-binding" evidence="14">
    <location>
        <begin position="239"/>
        <end position="566"/>
    </location>
</feature>
<feature type="transmembrane region" description="Helical" evidence="13">
    <location>
        <begin position="143"/>
        <end position="164"/>
    </location>
</feature>
<dbReference type="Proteomes" id="UP000887567">
    <property type="component" value="Unplaced"/>
</dbReference>
<protein>
    <recommendedName>
        <fullName evidence="18">Apoptosis-inducing factor 1, mitochondrial</fullName>
    </recommendedName>
</protein>
<evidence type="ECO:0000256" key="1">
    <source>
        <dbReference type="ARBA" id="ARBA00001974"/>
    </source>
</evidence>
<dbReference type="AlphaFoldDB" id="A0A913XF84"/>
<evidence type="ECO:0000256" key="13">
    <source>
        <dbReference type="SAM" id="Phobius"/>
    </source>
</evidence>
<dbReference type="GeneID" id="110241946"/>
<dbReference type="SUPFAM" id="SSF55424">
    <property type="entry name" value="FAD/NAD-linked reductases, dimerisation (C-terminal) domain"/>
    <property type="match status" value="1"/>
</dbReference>
<organism evidence="16 17">
    <name type="scientific">Exaiptasia diaphana</name>
    <name type="common">Tropical sea anemone</name>
    <name type="synonym">Aiptasia pulchella</name>
    <dbReference type="NCBI Taxonomy" id="2652724"/>
    <lineage>
        <taxon>Eukaryota</taxon>
        <taxon>Metazoa</taxon>
        <taxon>Cnidaria</taxon>
        <taxon>Anthozoa</taxon>
        <taxon>Hexacorallia</taxon>
        <taxon>Actiniaria</taxon>
        <taxon>Aiptasiidae</taxon>
        <taxon>Exaiptasia</taxon>
    </lineage>
</organism>
<dbReference type="Pfam" id="PF14721">
    <property type="entry name" value="AIF_C"/>
    <property type="match status" value="1"/>
</dbReference>
<dbReference type="PRINTS" id="PR00411">
    <property type="entry name" value="PNDRDTASEI"/>
</dbReference>
<dbReference type="InterPro" id="IPR023753">
    <property type="entry name" value="FAD/NAD-binding_dom"/>
</dbReference>
<keyword evidence="17" id="KW-1185">Reference proteome</keyword>
<comment type="catalytic activity">
    <reaction evidence="11">
        <text>A + NADH + H(+) = AH2 + NAD(+)</text>
        <dbReference type="Rhea" id="RHEA:11356"/>
        <dbReference type="ChEBI" id="CHEBI:13193"/>
        <dbReference type="ChEBI" id="CHEBI:15378"/>
        <dbReference type="ChEBI" id="CHEBI:17499"/>
        <dbReference type="ChEBI" id="CHEBI:57540"/>
        <dbReference type="ChEBI" id="CHEBI:57945"/>
    </reaction>
</comment>
<evidence type="ECO:0000256" key="12">
    <source>
        <dbReference type="SAM" id="MobiDB-lite"/>
    </source>
</evidence>
<dbReference type="SMART" id="SM01353">
    <property type="entry name" value="AIF_C"/>
    <property type="match status" value="1"/>
</dbReference>
<dbReference type="InterPro" id="IPR050446">
    <property type="entry name" value="FAD-oxidoreductase/Apoptosis"/>
</dbReference>
<dbReference type="PRINTS" id="PR00368">
    <property type="entry name" value="FADPNR"/>
</dbReference>
<keyword evidence="9" id="KW-0520">NAD</keyword>
<evidence type="ECO:0000256" key="11">
    <source>
        <dbReference type="ARBA" id="ARBA00047786"/>
    </source>
</evidence>
<name>A0A913XF84_EXADI</name>
<evidence type="ECO:0000256" key="4">
    <source>
        <dbReference type="ARBA" id="ARBA00022630"/>
    </source>
</evidence>
<evidence type="ECO:0000256" key="2">
    <source>
        <dbReference type="ARBA" id="ARBA00004173"/>
    </source>
</evidence>
<dbReference type="InterPro" id="IPR016156">
    <property type="entry name" value="FAD/NAD-linked_Rdtase_dimer_sf"/>
</dbReference>